<evidence type="ECO:0000313" key="2">
    <source>
        <dbReference type="Proteomes" id="UP001222932"/>
    </source>
</evidence>
<proteinExistence type="predicted"/>
<accession>A0AAD3YAE1</accession>
<reference evidence="1" key="1">
    <citation type="journal article" date="2023" name="BMC Genomics">
        <title>Chromosome-level genome assemblies of Cutaneotrichosporon spp. (Trichosporonales, Basidiomycota) reveal imbalanced evolution between nucleotide sequences and chromosome synteny.</title>
        <authorList>
            <person name="Kobayashi Y."/>
            <person name="Kayamori A."/>
            <person name="Aoki K."/>
            <person name="Shiwa Y."/>
            <person name="Matsutani M."/>
            <person name="Fujita N."/>
            <person name="Sugita T."/>
            <person name="Iwasaki W."/>
            <person name="Tanaka N."/>
            <person name="Takashima M."/>
        </authorList>
    </citation>
    <scope>NUCLEOTIDE SEQUENCE</scope>
    <source>
        <strain evidence="1">HIS016</strain>
    </source>
</reference>
<comment type="caution">
    <text evidence="1">The sequence shown here is derived from an EMBL/GenBank/DDBJ whole genome shotgun (WGS) entry which is preliminary data.</text>
</comment>
<evidence type="ECO:0000313" key="1">
    <source>
        <dbReference type="EMBL" id="GMK54953.1"/>
    </source>
</evidence>
<protein>
    <submittedName>
        <fullName evidence="1">Uncharacterized protein</fullName>
    </submittedName>
</protein>
<gene>
    <name evidence="1" type="ORF">CspeluHIS016_0200090</name>
</gene>
<reference evidence="1" key="2">
    <citation type="submission" date="2023-06" db="EMBL/GenBank/DDBJ databases">
        <authorList>
            <person name="Kobayashi Y."/>
            <person name="Kayamori A."/>
            <person name="Aoki K."/>
            <person name="Shiwa Y."/>
            <person name="Fujita N."/>
            <person name="Sugita T."/>
            <person name="Iwasaki W."/>
            <person name="Tanaka N."/>
            <person name="Takashima M."/>
        </authorList>
    </citation>
    <scope>NUCLEOTIDE SEQUENCE</scope>
    <source>
        <strain evidence="1">HIS016</strain>
    </source>
</reference>
<dbReference type="EMBL" id="BTCM01000002">
    <property type="protein sequence ID" value="GMK54953.1"/>
    <property type="molecule type" value="Genomic_DNA"/>
</dbReference>
<keyword evidence="2" id="KW-1185">Reference proteome</keyword>
<sequence>MIDHDGFPAIIATILAYSPESALHAWRATSKQYQQAADAALLHHIILDVPPCRPARALQPPLHVRSASGRRIPGLAWEDADASPAQREAWAAKLRAHVRVVDYAAEIAFPDDDAKLGSALAHTALLRRRFAAHDIIPWRLDCWRYALPALRVVDYVCLDRRVTGAQGEEEEIHRHVVLDMPPSVRSSVTVIRYDAADAAERPYRWQFWDRLGHAPFVCVFVNTGDTGDTVSTVDTVDKVSAVDTGSAVNTVSAVNTPAQPAQRPWTFVRPLIRALRSYAPSTRPVLVGVTEIPRAAIGLEPGASDDEVRASFLELLVAEVLSWDEVGPGRLRRITESITFLTHAEYRERVGADAYELEVGARVFDAPREGDAREVLRQLRM</sequence>
<dbReference type="Proteomes" id="UP001222932">
    <property type="component" value="Unassembled WGS sequence"/>
</dbReference>
<organism evidence="1 2">
    <name type="scientific">Cutaneotrichosporon spelunceum</name>
    <dbReference type="NCBI Taxonomy" id="1672016"/>
    <lineage>
        <taxon>Eukaryota</taxon>
        <taxon>Fungi</taxon>
        <taxon>Dikarya</taxon>
        <taxon>Basidiomycota</taxon>
        <taxon>Agaricomycotina</taxon>
        <taxon>Tremellomycetes</taxon>
        <taxon>Trichosporonales</taxon>
        <taxon>Trichosporonaceae</taxon>
        <taxon>Cutaneotrichosporon</taxon>
    </lineage>
</organism>
<name>A0AAD3YAE1_9TREE</name>
<dbReference type="AlphaFoldDB" id="A0AAD3YAE1"/>